<proteinExistence type="predicted"/>
<feature type="compositionally biased region" description="Basic residues" evidence="1">
    <location>
        <begin position="50"/>
        <end position="67"/>
    </location>
</feature>
<dbReference type="AlphaFoldDB" id="A0A0U1AR91"/>
<sequence length="67" mass="7182">MARLTGMTDSKGSGDSAADEAKRKFREALDRKNSKAGSAADHKDTGSKPTHAHGRAGSHREFRRKSG</sequence>
<accession>A0A0U1AR91</accession>
<dbReference type="Proteomes" id="UP000038487">
    <property type="component" value="Unassembled WGS sequence"/>
</dbReference>
<protein>
    <recommendedName>
        <fullName evidence="6">DUF5302 domain-containing protein</fullName>
    </recommendedName>
</protein>
<feature type="region of interest" description="Disordered" evidence="1">
    <location>
        <begin position="1"/>
        <end position="67"/>
    </location>
</feature>
<reference evidence="3 5" key="2">
    <citation type="submission" date="2015-03" db="EMBL/GenBank/DDBJ databases">
        <authorList>
            <person name="Murphy D."/>
        </authorList>
    </citation>
    <scope>NUCLEOTIDE SEQUENCE [LARGE SCALE GENOMIC DNA]</scope>
    <source>
        <strain evidence="3 5">PAP088</strain>
    </source>
</reference>
<gene>
    <name evidence="2" type="ORF">ERS075527_00999</name>
    <name evidence="3" type="ORF">ERS075579_02590</name>
</gene>
<reference evidence="2 4" key="1">
    <citation type="submission" date="2015-03" db="EMBL/GenBank/DDBJ databases">
        <authorList>
            <consortium name="Pathogen Informatics"/>
            <person name="Murphy D."/>
        </authorList>
    </citation>
    <scope>NUCLEOTIDE SEQUENCE [LARGE SCALE GENOMIC DNA]</scope>
    <source>
        <strain evidence="2 4">PAP036</strain>
    </source>
</reference>
<evidence type="ECO:0000313" key="5">
    <source>
        <dbReference type="Proteomes" id="UP000045782"/>
    </source>
</evidence>
<dbReference type="Pfam" id="PF17227">
    <property type="entry name" value="DUF5302"/>
    <property type="match status" value="1"/>
</dbReference>
<dbReference type="EMBL" id="CSWP01000004">
    <property type="protein sequence ID" value="CPV54175.1"/>
    <property type="molecule type" value="Genomic_DNA"/>
</dbReference>
<evidence type="ECO:0000313" key="3">
    <source>
        <dbReference type="EMBL" id="CPV54175.1"/>
    </source>
</evidence>
<evidence type="ECO:0008006" key="6">
    <source>
        <dbReference type="Google" id="ProtNLM"/>
    </source>
</evidence>
<name>A0A0U1AR91_9MYCO</name>
<evidence type="ECO:0000256" key="1">
    <source>
        <dbReference type="SAM" id="MobiDB-lite"/>
    </source>
</evidence>
<dbReference type="Proteomes" id="UP000045782">
    <property type="component" value="Unassembled WGS sequence"/>
</dbReference>
<evidence type="ECO:0000313" key="4">
    <source>
        <dbReference type="Proteomes" id="UP000038487"/>
    </source>
</evidence>
<feature type="compositionally biased region" description="Basic and acidic residues" evidence="1">
    <location>
        <begin position="19"/>
        <end position="33"/>
    </location>
</feature>
<evidence type="ECO:0000313" key="2">
    <source>
        <dbReference type="EMBL" id="CPT09778.1"/>
    </source>
</evidence>
<dbReference type="InterPro" id="IPR035172">
    <property type="entry name" value="DUF5302"/>
</dbReference>
<dbReference type="EMBL" id="CSUW01000002">
    <property type="protein sequence ID" value="CPT09778.1"/>
    <property type="molecule type" value="Genomic_DNA"/>
</dbReference>
<organism evidence="3 5">
    <name type="scientific">Mycobacteroides abscessus</name>
    <dbReference type="NCBI Taxonomy" id="36809"/>
    <lineage>
        <taxon>Bacteria</taxon>
        <taxon>Bacillati</taxon>
        <taxon>Actinomycetota</taxon>
        <taxon>Actinomycetes</taxon>
        <taxon>Mycobacteriales</taxon>
        <taxon>Mycobacteriaceae</taxon>
        <taxon>Mycobacteroides</taxon>
    </lineage>
</organism>